<dbReference type="PROSITE" id="PS51845">
    <property type="entry name" value="PDEASE_I_2"/>
    <property type="match status" value="1"/>
</dbReference>
<dbReference type="Gene3D" id="3.40.50.2300">
    <property type="match status" value="1"/>
</dbReference>
<evidence type="ECO:0008006" key="12">
    <source>
        <dbReference type="Google" id="ProtNLM"/>
    </source>
</evidence>
<evidence type="ECO:0000256" key="6">
    <source>
        <dbReference type="PROSITE-ProRule" id="PRU00169"/>
    </source>
</evidence>
<feature type="binding site" evidence="4">
    <location>
        <position position="478"/>
    </location>
    <ligand>
        <name>AMP</name>
        <dbReference type="ChEBI" id="CHEBI:456215"/>
    </ligand>
</feature>
<dbReference type="InterPro" id="IPR036971">
    <property type="entry name" value="PDEase_catalytic_dom_sf"/>
</dbReference>
<dbReference type="Pfam" id="PF00072">
    <property type="entry name" value="Response_reg"/>
    <property type="match status" value="1"/>
</dbReference>
<dbReference type="InterPro" id="IPR011006">
    <property type="entry name" value="CheY-like_superfamily"/>
</dbReference>
<evidence type="ECO:0000313" key="10">
    <source>
        <dbReference type="EMBL" id="SAM08285.1"/>
    </source>
</evidence>
<name>A0A163KJA1_ABSGL</name>
<keyword evidence="2" id="KW-0378">Hydrolase</keyword>
<dbReference type="OrthoDB" id="546632at2759"/>
<feature type="binding site" evidence="4">
    <location>
        <position position="361"/>
    </location>
    <ligand>
        <name>AMP</name>
        <dbReference type="ChEBI" id="CHEBI:456215"/>
    </ligand>
</feature>
<feature type="region of interest" description="Disordered" evidence="7">
    <location>
        <begin position="566"/>
        <end position="624"/>
    </location>
</feature>
<sequence>MDPSHCTVVILQPPTPQPFMIDDDNDQKQAPPQPCYLSTLQSVFAQVSVTSHQTEALAWIKEHPSTLLLLDLDDQEDDSLDCFASISWVSSIVQHAEDDNVPIIVCSSNGNPSFMLDCIHAGAADYILKPMRLDVVKTLFLALHRRRSHSKMHDDQGSSPALSSDNAISPVATTTDTPITPTHNHHHHQQYNDDSNLHLRVKDLLEKDSRLTKVLLDTYTSMSPITGDTYLSSDDAKQLQEKVDSWCFSPFELNHQDLIHCVVLMFSPVLSCPSLDHLVITQEQLYDFIGELSTIYHDGNPYHNFAHAVDVLQCSYYTLRQLGVLPFDQQQHRDPSLPTKPQDLLRPIDVLALFIAAIGHDAAHPGVNNLFLINSATPLALLYNDRSVLESFHSMTLFQIMKKHGLDQISGGAGTLNYQEFRKTVVTSILATDMSLHNDYVTKIKEQAIRLQNRSATTKVDEEQERLLLCSAIIKCADISNVARPFLHSTKWAELLVEEFACQGDLEKELGMPVSPFNDREKLVLEDSQIGFIRFVAMGLFQQVREVMQEMSFAVDQLESNLERWENRKHTTHDSGVSTLVDNDEQENQQDSTSTVTATKAKTMFDRESDTSTSPAPAPSPYNIQPTTVEFIHSRLSMEGPPNEMTSMPTMAMKHYTSPTKIDDQDDDLSTLSHFPASGGNQPPGWHDGPVYCQCTIQ</sequence>
<dbReference type="EMBL" id="LT554889">
    <property type="protein sequence ID" value="SAM08285.1"/>
    <property type="molecule type" value="Genomic_DNA"/>
</dbReference>
<dbReference type="PROSITE" id="PS50110">
    <property type="entry name" value="RESPONSE_REGULATORY"/>
    <property type="match status" value="1"/>
</dbReference>
<feature type="binding site" evidence="4">
    <location>
        <position position="529"/>
    </location>
    <ligand>
        <name>AMP</name>
        <dbReference type="ChEBI" id="CHEBI:456215"/>
    </ligand>
</feature>
<dbReference type="SUPFAM" id="SSF52172">
    <property type="entry name" value="CheY-like"/>
    <property type="match status" value="1"/>
</dbReference>
<accession>A0A163KJA1</accession>
<dbReference type="SUPFAM" id="SSF109604">
    <property type="entry name" value="HD-domain/PDEase-like"/>
    <property type="match status" value="1"/>
</dbReference>
<evidence type="ECO:0000259" key="9">
    <source>
        <dbReference type="PROSITE" id="PS51845"/>
    </source>
</evidence>
<organism evidence="10">
    <name type="scientific">Absidia glauca</name>
    <name type="common">Pin mould</name>
    <dbReference type="NCBI Taxonomy" id="4829"/>
    <lineage>
        <taxon>Eukaryota</taxon>
        <taxon>Fungi</taxon>
        <taxon>Fungi incertae sedis</taxon>
        <taxon>Mucoromycota</taxon>
        <taxon>Mucoromycotina</taxon>
        <taxon>Mucoromycetes</taxon>
        <taxon>Mucorales</taxon>
        <taxon>Cunninghamellaceae</taxon>
        <taxon>Absidia</taxon>
    </lineage>
</organism>
<keyword evidence="1 5" id="KW-0479">Metal-binding</keyword>
<dbReference type="InterPro" id="IPR023088">
    <property type="entry name" value="PDEase"/>
</dbReference>
<feature type="domain" description="PDEase" evidence="9">
    <location>
        <begin position="218"/>
        <end position="572"/>
    </location>
</feature>
<dbReference type="GO" id="GO:0004114">
    <property type="term" value="F:3',5'-cyclic-nucleotide phosphodiesterase activity"/>
    <property type="evidence" value="ECO:0007669"/>
    <property type="project" value="InterPro"/>
</dbReference>
<keyword evidence="11" id="KW-1185">Reference proteome</keyword>
<dbReference type="InterPro" id="IPR003607">
    <property type="entry name" value="HD/PDEase_dom"/>
</dbReference>
<feature type="compositionally biased region" description="Polar residues" evidence="7">
    <location>
        <begin position="157"/>
        <end position="167"/>
    </location>
</feature>
<dbReference type="InterPro" id="IPR001789">
    <property type="entry name" value="Sig_transdc_resp-reg_receiver"/>
</dbReference>
<dbReference type="Pfam" id="PF00233">
    <property type="entry name" value="PDEase_I"/>
    <property type="match status" value="1"/>
</dbReference>
<dbReference type="SMART" id="SM00471">
    <property type="entry name" value="HDc"/>
    <property type="match status" value="1"/>
</dbReference>
<feature type="binding site" evidence="5">
    <location>
        <position position="361"/>
    </location>
    <ligand>
        <name>Zn(2+)</name>
        <dbReference type="ChEBI" id="CHEBI:29105"/>
        <label>1</label>
    </ligand>
</feature>
<feature type="binding site" evidence="5">
    <location>
        <position position="307"/>
    </location>
    <ligand>
        <name>Zn(2+)</name>
        <dbReference type="ChEBI" id="CHEBI:29105"/>
        <label>1</label>
    </ligand>
</feature>
<evidence type="ECO:0000256" key="4">
    <source>
        <dbReference type="PIRSR" id="PIRSR623088-2"/>
    </source>
</evidence>
<gene>
    <name evidence="10" type="primary">ABSGL_13947.1 scaffold 14340</name>
</gene>
<dbReference type="PANTHER" id="PTHR11347">
    <property type="entry name" value="CYCLIC NUCLEOTIDE PHOSPHODIESTERASE"/>
    <property type="match status" value="1"/>
</dbReference>
<evidence type="ECO:0000256" key="7">
    <source>
        <dbReference type="SAM" id="MobiDB-lite"/>
    </source>
</evidence>
<keyword evidence="6" id="KW-0597">Phosphoprotein</keyword>
<evidence type="ECO:0000256" key="2">
    <source>
        <dbReference type="ARBA" id="ARBA00022801"/>
    </source>
</evidence>
<evidence type="ECO:0000259" key="8">
    <source>
        <dbReference type="PROSITE" id="PS50110"/>
    </source>
</evidence>
<dbReference type="GO" id="GO:0000160">
    <property type="term" value="P:phosphorelay signal transduction system"/>
    <property type="evidence" value="ECO:0007669"/>
    <property type="project" value="InterPro"/>
</dbReference>
<feature type="binding site" evidence="5">
    <location>
        <position position="478"/>
    </location>
    <ligand>
        <name>Zn(2+)</name>
        <dbReference type="ChEBI" id="CHEBI:29105"/>
        <label>1</label>
    </ligand>
</feature>
<feature type="domain" description="Response regulatory" evidence="8">
    <location>
        <begin position="17"/>
        <end position="144"/>
    </location>
</feature>
<feature type="modified residue" description="4-aspartylphosphate" evidence="6">
    <location>
        <position position="71"/>
    </location>
</feature>
<dbReference type="Proteomes" id="UP000078561">
    <property type="component" value="Unassembled WGS sequence"/>
</dbReference>
<evidence type="ECO:0000256" key="1">
    <source>
        <dbReference type="ARBA" id="ARBA00022723"/>
    </source>
</evidence>
<dbReference type="InParanoid" id="A0A163KJA1"/>
<dbReference type="GO" id="GO:0046872">
    <property type="term" value="F:metal ion binding"/>
    <property type="evidence" value="ECO:0007669"/>
    <property type="project" value="UniProtKB-KW"/>
</dbReference>
<dbReference type="PRINTS" id="PR00387">
    <property type="entry name" value="PDIESTERASE1"/>
</dbReference>
<dbReference type="CDD" id="cd00077">
    <property type="entry name" value="HDc"/>
    <property type="match status" value="1"/>
</dbReference>
<feature type="active site" description="Proton donor" evidence="3">
    <location>
        <position position="303"/>
    </location>
</feature>
<feature type="compositionally biased region" description="Low complexity" evidence="7">
    <location>
        <begin position="173"/>
        <end position="182"/>
    </location>
</feature>
<feature type="region of interest" description="Disordered" evidence="7">
    <location>
        <begin position="150"/>
        <end position="193"/>
    </location>
</feature>
<protein>
    <recommendedName>
        <fullName evidence="12">Phosphodiesterase</fullName>
    </recommendedName>
</protein>
<feature type="binding site" evidence="5">
    <location>
        <position position="360"/>
    </location>
    <ligand>
        <name>Zn(2+)</name>
        <dbReference type="ChEBI" id="CHEBI:29105"/>
        <label>1</label>
    </ligand>
</feature>
<feature type="binding site" evidence="4">
    <location>
        <begin position="303"/>
        <end position="307"/>
    </location>
    <ligand>
        <name>AMP</name>
        <dbReference type="ChEBI" id="CHEBI:456215"/>
    </ligand>
</feature>
<dbReference type="AlphaFoldDB" id="A0A163KJA1"/>
<evidence type="ECO:0000313" key="11">
    <source>
        <dbReference type="Proteomes" id="UP000078561"/>
    </source>
</evidence>
<dbReference type="Gene3D" id="1.10.1300.10">
    <property type="entry name" value="3'5'-cyclic nucleotide phosphodiesterase, catalytic domain"/>
    <property type="match status" value="1"/>
</dbReference>
<dbReference type="STRING" id="4829.A0A163KJA1"/>
<feature type="compositionally biased region" description="Low complexity" evidence="7">
    <location>
        <begin position="592"/>
        <end position="602"/>
    </location>
</feature>
<proteinExistence type="predicted"/>
<dbReference type="OMA" id="YCQCTIQ"/>
<dbReference type="InterPro" id="IPR002073">
    <property type="entry name" value="PDEase_catalytic_dom"/>
</dbReference>
<feature type="binding site" evidence="5">
    <location>
        <position position="361"/>
    </location>
    <ligand>
        <name>Zn(2+)</name>
        <dbReference type="ChEBI" id="CHEBI:29105"/>
        <label>2</label>
    </ligand>
</feature>
<evidence type="ECO:0000256" key="5">
    <source>
        <dbReference type="PIRSR" id="PIRSR623088-3"/>
    </source>
</evidence>
<evidence type="ECO:0000256" key="3">
    <source>
        <dbReference type="PIRSR" id="PIRSR623088-1"/>
    </source>
</evidence>
<reference evidence="10" key="1">
    <citation type="submission" date="2016-04" db="EMBL/GenBank/DDBJ databases">
        <authorList>
            <person name="Evans L.H."/>
            <person name="Alamgir A."/>
            <person name="Owens N."/>
            <person name="Weber N.D."/>
            <person name="Virtaneva K."/>
            <person name="Barbian K."/>
            <person name="Babar A."/>
            <person name="Rosenke K."/>
        </authorList>
    </citation>
    <scope>NUCLEOTIDE SEQUENCE [LARGE SCALE GENOMIC DNA]</scope>
    <source>
        <strain evidence="10">CBS 101.48</strain>
    </source>
</reference>